<accession>A0ABW8BPK9</accession>
<comment type="caution">
    <text evidence="1">The sequence shown here is derived from an EMBL/GenBank/DDBJ whole genome shotgun (WGS) entry which is preliminary data.</text>
</comment>
<name>A0ABW8BPK9_9ACTN</name>
<dbReference type="EMBL" id="JBITPR010000066">
    <property type="protein sequence ID" value="MFI7876041.1"/>
    <property type="molecule type" value="Genomic_DNA"/>
</dbReference>
<dbReference type="Proteomes" id="UP001614264">
    <property type="component" value="Unassembled WGS sequence"/>
</dbReference>
<gene>
    <name evidence="1" type="ORF">AB4829_36295</name>
</gene>
<proteinExistence type="predicted"/>
<organism evidence="1 2">
    <name type="scientific">Streptomyces salinarius</name>
    <dbReference type="NCBI Taxonomy" id="2762598"/>
    <lineage>
        <taxon>Bacteria</taxon>
        <taxon>Bacillati</taxon>
        <taxon>Actinomycetota</taxon>
        <taxon>Actinomycetes</taxon>
        <taxon>Kitasatosporales</taxon>
        <taxon>Streptomycetaceae</taxon>
        <taxon>Streptomyces</taxon>
    </lineage>
</organism>
<protein>
    <submittedName>
        <fullName evidence="1">Uncharacterized protein</fullName>
    </submittedName>
</protein>
<dbReference type="RefSeq" id="WP_399594979.1">
    <property type="nucleotide sequence ID" value="NZ_JBITPR010000066.1"/>
</dbReference>
<evidence type="ECO:0000313" key="2">
    <source>
        <dbReference type="Proteomes" id="UP001614264"/>
    </source>
</evidence>
<sequence length="195" mass="20528">MTEALAVAAPWMSLTSLLNPTLEMAREAISRAFASQSELLVVHVTGHGVVAQNTGSLLVPLADTNEDPTSLLNVGELLPQAAQASSGSTVILIVDTAFAGSAIPQVPQKLEHWFVLAASDARGMAFDKPSLTAVLAQLFRGGVASCPYPMVTAADLAKEAREILLKVHGGRQHVTWSGVQGASTLALAYNNWRDD</sequence>
<keyword evidence="2" id="KW-1185">Reference proteome</keyword>
<reference evidence="1 2" key="1">
    <citation type="submission" date="2024-07" db="EMBL/GenBank/DDBJ databases">
        <title>Whole genome sequencing of Prodigiosin pigment-producing Streptomyces salinarius isolated from rhizosphere soil of Arachis hypogaea.</title>
        <authorList>
            <person name="Vidhya A."/>
            <person name="Ramya S."/>
        </authorList>
    </citation>
    <scope>NUCLEOTIDE SEQUENCE [LARGE SCALE GENOMIC DNA]</scope>
    <source>
        <strain evidence="1 2">VRMG2420</strain>
    </source>
</reference>
<evidence type="ECO:0000313" key="1">
    <source>
        <dbReference type="EMBL" id="MFI7876041.1"/>
    </source>
</evidence>